<feature type="region of interest" description="Disordered" evidence="1">
    <location>
        <begin position="275"/>
        <end position="329"/>
    </location>
</feature>
<dbReference type="AlphaFoldDB" id="A0A830BMW3"/>
<organism evidence="2 3">
    <name type="scientific">Phtheirospermum japonicum</name>
    <dbReference type="NCBI Taxonomy" id="374723"/>
    <lineage>
        <taxon>Eukaryota</taxon>
        <taxon>Viridiplantae</taxon>
        <taxon>Streptophyta</taxon>
        <taxon>Embryophyta</taxon>
        <taxon>Tracheophyta</taxon>
        <taxon>Spermatophyta</taxon>
        <taxon>Magnoliopsida</taxon>
        <taxon>eudicotyledons</taxon>
        <taxon>Gunneridae</taxon>
        <taxon>Pentapetalae</taxon>
        <taxon>asterids</taxon>
        <taxon>lamiids</taxon>
        <taxon>Lamiales</taxon>
        <taxon>Orobanchaceae</taxon>
        <taxon>Orobanchaceae incertae sedis</taxon>
        <taxon>Phtheirospermum</taxon>
    </lineage>
</organism>
<evidence type="ECO:0000313" key="2">
    <source>
        <dbReference type="EMBL" id="GFP88870.1"/>
    </source>
</evidence>
<comment type="caution">
    <text evidence="2">The sequence shown here is derived from an EMBL/GenBank/DDBJ whole genome shotgun (WGS) entry which is preliminary data.</text>
</comment>
<keyword evidence="3" id="KW-1185">Reference proteome</keyword>
<protein>
    <submittedName>
        <fullName evidence="2">Uncharacterized protein</fullName>
    </submittedName>
</protein>
<dbReference type="Proteomes" id="UP000653305">
    <property type="component" value="Unassembled WGS sequence"/>
</dbReference>
<proteinExistence type="predicted"/>
<name>A0A830BMW3_9LAMI</name>
<feature type="compositionally biased region" description="Polar residues" evidence="1">
    <location>
        <begin position="313"/>
        <end position="329"/>
    </location>
</feature>
<dbReference type="EMBL" id="BMAC01000175">
    <property type="protein sequence ID" value="GFP88870.1"/>
    <property type="molecule type" value="Genomic_DNA"/>
</dbReference>
<sequence>MYRDLLEIFLLLHRPLCHRPMKLSLESCSRRLHQGSPDVEMSGNEIPGETDATTLQPVVDDVLGSTEDTQTSVGRNSPDVIVMSAGTYKCSRNPAESSGTLVLHFAVIHGYEWFTELESPSSCLSGPGNLMHIDRYMWVLANGYGTVCRWHLESMAAAYTYLQNTWAKLHPNDPKCIDPSIYRGLALYNDWIPSTDFLRYLTGLTPRWGVSWHYVDDCEQMKLSEEERRQPYMVDIDIDILDGIQYSHGGVEEKAKEPKLKAAVRLDQRILKRPDLIEEADWNPPSPSTDNPHATPSMSTPQPSTSPPPPAMRTSNTSPPRMSPPLSVS</sequence>
<dbReference type="OrthoDB" id="929256at2759"/>
<accession>A0A830BMW3</accession>
<gene>
    <name evidence="2" type="ORF">PHJA_001030700</name>
</gene>
<evidence type="ECO:0000313" key="3">
    <source>
        <dbReference type="Proteomes" id="UP000653305"/>
    </source>
</evidence>
<evidence type="ECO:0000256" key="1">
    <source>
        <dbReference type="SAM" id="MobiDB-lite"/>
    </source>
</evidence>
<reference evidence="2" key="1">
    <citation type="submission" date="2020-07" db="EMBL/GenBank/DDBJ databases">
        <title>Ethylene signaling mediates host invasion by parasitic plants.</title>
        <authorList>
            <person name="Yoshida S."/>
        </authorList>
    </citation>
    <scope>NUCLEOTIDE SEQUENCE</scope>
    <source>
        <strain evidence="2">Okayama</strain>
    </source>
</reference>